<dbReference type="Proteomes" id="UP001165378">
    <property type="component" value="Unassembled WGS sequence"/>
</dbReference>
<sequence>MKVNVGKLVAGGCAAGLLAVLGVVAVQAHEVSACWADFEPLADNKVFPAAYPVPALDTFDDPVLQAARTDAGFRAGTAFTGDAAVGAPVWTIAAQGPGPVLADQFGLLAARGGAAPADLAMYEGRNGKRHWMRTANKPVAYFMKNLRALTFAPQPDGSTHVLAADARSGYLQWCRAAPLAPAAGAAAGGADEDGGWATDRTGNARTVLMVGKAKGGKPGWSTLAFQDVVTGGTARSWSVEGAWTDAVSDGKQTYTAAPGAVAAYKPGVAAPLWRVELPAEPGESAAVGIAAIQDGRLLVGARQPDGRAGALAAFDTATGRLAWTHAGADPADVVVAGGMVLVREERTGRAGVAAYRIADGTPVWFTEAGGLRRLSDGGADGIAPDGSDAALLYLPGERGPRILRIADGSTVPTTLSTPVDRIFTSGQRIVAEHTASPELSWTIAYLTPKAQADKPATDADPRQR</sequence>
<dbReference type="Gene3D" id="2.130.10.10">
    <property type="entry name" value="YVTN repeat-like/Quinoprotein amine dehydrogenase"/>
    <property type="match status" value="1"/>
</dbReference>
<dbReference type="EMBL" id="JAKFHA010000037">
    <property type="protein sequence ID" value="MCF2532682.1"/>
    <property type="molecule type" value="Genomic_DNA"/>
</dbReference>
<dbReference type="InterPro" id="IPR015943">
    <property type="entry name" value="WD40/YVTN_repeat-like_dom_sf"/>
</dbReference>
<accession>A0AA41U683</accession>
<dbReference type="RefSeq" id="WP_235057455.1">
    <property type="nucleotide sequence ID" value="NZ_JAKFHA010000037.1"/>
</dbReference>
<evidence type="ECO:0000256" key="1">
    <source>
        <dbReference type="SAM" id="SignalP"/>
    </source>
</evidence>
<protein>
    <submittedName>
        <fullName evidence="3">PQQ-like beta-propeller repeat protein</fullName>
    </submittedName>
</protein>
<keyword evidence="1" id="KW-0732">Signal</keyword>
<comment type="caution">
    <text evidence="3">The sequence shown here is derived from an EMBL/GenBank/DDBJ whole genome shotgun (WGS) entry which is preliminary data.</text>
</comment>
<gene>
    <name evidence="3" type="ORF">LZ495_36490</name>
</gene>
<dbReference type="Pfam" id="PF13360">
    <property type="entry name" value="PQQ_2"/>
    <property type="match status" value="1"/>
</dbReference>
<keyword evidence="4" id="KW-1185">Reference proteome</keyword>
<proteinExistence type="predicted"/>
<name>A0AA41U683_9ACTN</name>
<dbReference type="InterPro" id="IPR011047">
    <property type="entry name" value="Quinoprotein_ADH-like_sf"/>
</dbReference>
<dbReference type="AlphaFoldDB" id="A0AA41U683"/>
<feature type="signal peptide" evidence="1">
    <location>
        <begin position="1"/>
        <end position="28"/>
    </location>
</feature>
<dbReference type="InterPro" id="IPR002372">
    <property type="entry name" value="PQQ_rpt_dom"/>
</dbReference>
<reference evidence="3" key="1">
    <citation type="submission" date="2022-01" db="EMBL/GenBank/DDBJ databases">
        <title>Genome-Based Taxonomic Classification of the Phylum Actinobacteria.</title>
        <authorList>
            <person name="Gao Y."/>
        </authorList>
    </citation>
    <scope>NUCLEOTIDE SEQUENCE</scope>
    <source>
        <strain evidence="3">KLBMP 8922</strain>
    </source>
</reference>
<feature type="chain" id="PRO_5041241175" evidence="1">
    <location>
        <begin position="29"/>
        <end position="464"/>
    </location>
</feature>
<evidence type="ECO:0000313" key="3">
    <source>
        <dbReference type="EMBL" id="MCF2532682.1"/>
    </source>
</evidence>
<feature type="domain" description="Pyrrolo-quinoline quinone repeat" evidence="2">
    <location>
        <begin position="259"/>
        <end position="369"/>
    </location>
</feature>
<evidence type="ECO:0000259" key="2">
    <source>
        <dbReference type="Pfam" id="PF13360"/>
    </source>
</evidence>
<organism evidence="3 4">
    <name type="scientific">Yinghuangia soli</name>
    <dbReference type="NCBI Taxonomy" id="2908204"/>
    <lineage>
        <taxon>Bacteria</taxon>
        <taxon>Bacillati</taxon>
        <taxon>Actinomycetota</taxon>
        <taxon>Actinomycetes</taxon>
        <taxon>Kitasatosporales</taxon>
        <taxon>Streptomycetaceae</taxon>
        <taxon>Yinghuangia</taxon>
    </lineage>
</organism>
<dbReference type="SUPFAM" id="SSF50998">
    <property type="entry name" value="Quinoprotein alcohol dehydrogenase-like"/>
    <property type="match status" value="1"/>
</dbReference>
<evidence type="ECO:0000313" key="4">
    <source>
        <dbReference type="Proteomes" id="UP001165378"/>
    </source>
</evidence>